<dbReference type="EMBL" id="JAAZQQ010000007">
    <property type="protein sequence ID" value="NKX46304.1"/>
    <property type="molecule type" value="Genomic_DNA"/>
</dbReference>
<protein>
    <submittedName>
        <fullName evidence="1">DUF3168 domain-containing protein</fullName>
    </submittedName>
</protein>
<gene>
    <name evidence="1" type="ORF">HCU73_17055</name>
</gene>
<reference evidence="1 2" key="1">
    <citation type="submission" date="2020-04" db="EMBL/GenBank/DDBJ databases">
        <authorList>
            <person name="Yoon J."/>
        </authorList>
    </citation>
    <scope>NUCLEOTIDE SEQUENCE [LARGE SCALE GENOMIC DNA]</scope>
    <source>
        <strain evidence="1 2">KMU-115</strain>
    </source>
</reference>
<dbReference type="Gene3D" id="3.30.2000.30">
    <property type="match status" value="1"/>
</dbReference>
<dbReference type="InterPro" id="IPR021508">
    <property type="entry name" value="Gp17-like"/>
</dbReference>
<name>A0A7X6K065_9RHOB</name>
<proteinExistence type="predicted"/>
<dbReference type="RefSeq" id="WP_168624695.1">
    <property type="nucleotide sequence ID" value="NZ_JAAZQQ010000007.1"/>
</dbReference>
<evidence type="ECO:0000313" key="2">
    <source>
        <dbReference type="Proteomes" id="UP000526408"/>
    </source>
</evidence>
<dbReference type="AlphaFoldDB" id="A0A7X6K065"/>
<accession>A0A7X6K065</accession>
<comment type="caution">
    <text evidence="1">The sequence shown here is derived from an EMBL/GenBank/DDBJ whole genome shotgun (WGS) entry which is preliminary data.</text>
</comment>
<evidence type="ECO:0000313" key="1">
    <source>
        <dbReference type="EMBL" id="NKX46304.1"/>
    </source>
</evidence>
<organism evidence="1 2">
    <name type="scientific">Roseicyclus persicicus</name>
    <dbReference type="NCBI Taxonomy" id="2650661"/>
    <lineage>
        <taxon>Bacteria</taxon>
        <taxon>Pseudomonadati</taxon>
        <taxon>Pseudomonadota</taxon>
        <taxon>Alphaproteobacteria</taxon>
        <taxon>Rhodobacterales</taxon>
        <taxon>Roseobacteraceae</taxon>
        <taxon>Roseicyclus</taxon>
    </lineage>
</organism>
<keyword evidence="2" id="KW-1185">Reference proteome</keyword>
<dbReference type="InterPro" id="IPR053745">
    <property type="entry name" value="Viral_Tail_Comp_sf"/>
</dbReference>
<sequence length="136" mass="13665">MSYGSTAALQAAVYGALAGDAAVAALSGGAVYDALPPGPVPPLYVALGPERARDAGDKTGAAAVHDIAVTVVSEGAGFAAAKALAAAISDALAGADLVLARGRLMSLDFLRARARRVDAGREIELWFRARVDESAT</sequence>
<dbReference type="Pfam" id="PF11367">
    <property type="entry name" value="Tail_completion_gp17"/>
    <property type="match status" value="1"/>
</dbReference>
<dbReference type="Proteomes" id="UP000526408">
    <property type="component" value="Unassembled WGS sequence"/>
</dbReference>